<name>A0AAV5VXD8_9BILA</name>
<feature type="non-terminal residue" evidence="1">
    <location>
        <position position="1"/>
    </location>
</feature>
<proteinExistence type="predicted"/>
<dbReference type="Proteomes" id="UP001432322">
    <property type="component" value="Unassembled WGS sequence"/>
</dbReference>
<evidence type="ECO:0000313" key="2">
    <source>
        <dbReference type="Proteomes" id="UP001432322"/>
    </source>
</evidence>
<gene>
    <name evidence="1" type="ORF">PFISCL1PPCAC_15778</name>
</gene>
<keyword evidence="2" id="KW-1185">Reference proteome</keyword>
<comment type="caution">
    <text evidence="1">The sequence shown here is derived from an EMBL/GenBank/DDBJ whole genome shotgun (WGS) entry which is preliminary data.</text>
</comment>
<protein>
    <submittedName>
        <fullName evidence="1">Uncharacterized protein</fullName>
    </submittedName>
</protein>
<evidence type="ECO:0000313" key="1">
    <source>
        <dbReference type="EMBL" id="GMT24481.1"/>
    </source>
</evidence>
<organism evidence="1 2">
    <name type="scientific">Pristionchus fissidentatus</name>
    <dbReference type="NCBI Taxonomy" id="1538716"/>
    <lineage>
        <taxon>Eukaryota</taxon>
        <taxon>Metazoa</taxon>
        <taxon>Ecdysozoa</taxon>
        <taxon>Nematoda</taxon>
        <taxon>Chromadorea</taxon>
        <taxon>Rhabditida</taxon>
        <taxon>Rhabditina</taxon>
        <taxon>Diplogasteromorpha</taxon>
        <taxon>Diplogasteroidea</taxon>
        <taxon>Neodiplogasteridae</taxon>
        <taxon>Pristionchus</taxon>
    </lineage>
</organism>
<dbReference type="EMBL" id="BTSY01000004">
    <property type="protein sequence ID" value="GMT24481.1"/>
    <property type="molecule type" value="Genomic_DNA"/>
</dbReference>
<accession>A0AAV5VXD8</accession>
<dbReference type="AlphaFoldDB" id="A0AAV5VXD8"/>
<reference evidence="1" key="1">
    <citation type="submission" date="2023-10" db="EMBL/GenBank/DDBJ databases">
        <title>Genome assembly of Pristionchus species.</title>
        <authorList>
            <person name="Yoshida K."/>
            <person name="Sommer R.J."/>
        </authorList>
    </citation>
    <scope>NUCLEOTIDE SEQUENCE</scope>
    <source>
        <strain evidence="1">RS5133</strain>
    </source>
</reference>
<sequence>HSLSTSYGVKSLPGVKEYDGWIRENVKSDANWIHAIKKFNANEKMWKRLTMPARTTRRLNSVLSGLKWTKCVREVYKRSESSGWIVMEDEWSSIPVEMNTQLFPDGHPVMKEDYEEDSVLRLSNLTLEVSREEK</sequence>